<gene>
    <name evidence="2" type="ORF">PHAECO_LOCUS8291</name>
</gene>
<proteinExistence type="predicted"/>
<organism evidence="2 3">
    <name type="scientific">Phaedon cochleariae</name>
    <name type="common">Mustard beetle</name>
    <dbReference type="NCBI Taxonomy" id="80249"/>
    <lineage>
        <taxon>Eukaryota</taxon>
        <taxon>Metazoa</taxon>
        <taxon>Ecdysozoa</taxon>
        <taxon>Arthropoda</taxon>
        <taxon>Hexapoda</taxon>
        <taxon>Insecta</taxon>
        <taxon>Pterygota</taxon>
        <taxon>Neoptera</taxon>
        <taxon>Endopterygota</taxon>
        <taxon>Coleoptera</taxon>
        <taxon>Polyphaga</taxon>
        <taxon>Cucujiformia</taxon>
        <taxon>Chrysomeloidea</taxon>
        <taxon>Chrysomelidae</taxon>
        <taxon>Chrysomelinae</taxon>
        <taxon>Chrysomelini</taxon>
        <taxon>Phaedon</taxon>
    </lineage>
</organism>
<name>A0A9N9SJI3_PHACE</name>
<evidence type="ECO:0000313" key="2">
    <source>
        <dbReference type="EMBL" id="CAG9820528.1"/>
    </source>
</evidence>
<dbReference type="Proteomes" id="UP001153737">
    <property type="component" value="Chromosome 4"/>
</dbReference>
<sequence length="197" mass="22827">MSESEKRKKLSGYQYRKERLEKQERLKSLTSDISNFFRPRSSRDGEGSSSQSQPDPTSEDADITIAVEDGDRANVSVQENSVEAEDYHDDCAIDLKKIYDLAKWPNIISDNLKILIVKKGPCQVRNVIFPKDNHGRAFSENYYIKRLHNESQVRRRKKKRQFDYEGDDESISSPENSFKVNFFCSTRHCVKCFSGEV</sequence>
<dbReference type="EMBL" id="OU896710">
    <property type="protein sequence ID" value="CAG9820528.1"/>
    <property type="molecule type" value="Genomic_DNA"/>
</dbReference>
<evidence type="ECO:0000256" key="1">
    <source>
        <dbReference type="SAM" id="MobiDB-lite"/>
    </source>
</evidence>
<dbReference type="OrthoDB" id="6730233at2759"/>
<reference evidence="2" key="1">
    <citation type="submission" date="2022-01" db="EMBL/GenBank/DDBJ databases">
        <authorList>
            <person name="King R."/>
        </authorList>
    </citation>
    <scope>NUCLEOTIDE SEQUENCE</scope>
</reference>
<evidence type="ECO:0000313" key="3">
    <source>
        <dbReference type="Proteomes" id="UP001153737"/>
    </source>
</evidence>
<dbReference type="AlphaFoldDB" id="A0A9N9SJI3"/>
<protein>
    <submittedName>
        <fullName evidence="2">Uncharacterized protein</fullName>
    </submittedName>
</protein>
<reference evidence="2" key="2">
    <citation type="submission" date="2022-10" db="EMBL/GenBank/DDBJ databases">
        <authorList>
            <consortium name="ENA_rothamsted_submissions"/>
            <consortium name="culmorum"/>
            <person name="King R."/>
        </authorList>
    </citation>
    <scope>NUCLEOTIDE SEQUENCE</scope>
</reference>
<accession>A0A9N9SJI3</accession>
<keyword evidence="3" id="KW-1185">Reference proteome</keyword>
<feature type="region of interest" description="Disordered" evidence="1">
    <location>
        <begin position="24"/>
        <end position="60"/>
    </location>
</feature>